<comment type="caution">
    <text evidence="1">The sequence shown here is derived from an EMBL/GenBank/DDBJ whole genome shotgun (WGS) entry which is preliminary data.</text>
</comment>
<organism evidence="1">
    <name type="scientific">marine sediment metagenome</name>
    <dbReference type="NCBI Taxonomy" id="412755"/>
    <lineage>
        <taxon>unclassified sequences</taxon>
        <taxon>metagenomes</taxon>
        <taxon>ecological metagenomes</taxon>
    </lineage>
</organism>
<sequence length="75" mass="8192">MSGLQEILGPSTRIIGPVVPVSPPNGTGIGGTDTPKEIESVQQIIARNMEVYYYNPWAMIEDGIIYTLDQTDLLN</sequence>
<dbReference type="EMBL" id="LAZR01027160">
    <property type="protein sequence ID" value="KKL66568.1"/>
    <property type="molecule type" value="Genomic_DNA"/>
</dbReference>
<reference evidence="1" key="1">
    <citation type="journal article" date="2015" name="Nature">
        <title>Complex archaea that bridge the gap between prokaryotes and eukaryotes.</title>
        <authorList>
            <person name="Spang A."/>
            <person name="Saw J.H."/>
            <person name="Jorgensen S.L."/>
            <person name="Zaremba-Niedzwiedzka K."/>
            <person name="Martijn J."/>
            <person name="Lind A.E."/>
            <person name="van Eijk R."/>
            <person name="Schleper C."/>
            <person name="Guy L."/>
            <person name="Ettema T.J."/>
        </authorList>
    </citation>
    <scope>NUCLEOTIDE SEQUENCE</scope>
</reference>
<dbReference type="AlphaFoldDB" id="A0A0F9DXL5"/>
<name>A0A0F9DXL5_9ZZZZ</name>
<gene>
    <name evidence="1" type="ORF">LCGC14_2143710</name>
</gene>
<proteinExistence type="predicted"/>
<accession>A0A0F9DXL5</accession>
<feature type="non-terminal residue" evidence="1">
    <location>
        <position position="75"/>
    </location>
</feature>
<evidence type="ECO:0000313" key="1">
    <source>
        <dbReference type="EMBL" id="KKL66568.1"/>
    </source>
</evidence>
<protein>
    <submittedName>
        <fullName evidence="1">Uncharacterized protein</fullName>
    </submittedName>
</protein>